<comment type="caution">
    <text evidence="1">The sequence shown here is derived from an EMBL/GenBank/DDBJ whole genome shotgun (WGS) entry which is preliminary data.</text>
</comment>
<dbReference type="Proteomes" id="UP000187203">
    <property type="component" value="Unassembled WGS sequence"/>
</dbReference>
<keyword evidence="2" id="KW-1185">Reference proteome</keyword>
<accession>A0A1R3KLW2</accession>
<dbReference type="EMBL" id="AWUE01012914">
    <property type="protein sequence ID" value="OMP08070.1"/>
    <property type="molecule type" value="Genomic_DNA"/>
</dbReference>
<protein>
    <submittedName>
        <fullName evidence="1">Uncharacterized protein</fullName>
    </submittedName>
</protein>
<evidence type="ECO:0000313" key="2">
    <source>
        <dbReference type="Proteomes" id="UP000187203"/>
    </source>
</evidence>
<sequence length="60" mass="6780">MEEVPNAYTKVKTEALCHPTKRYEEHSETQVKPSHCIIQVMQVAPKVGREPNFAGSYPPP</sequence>
<name>A0A1R3KLW2_9ROSI</name>
<reference evidence="2" key="1">
    <citation type="submission" date="2013-09" db="EMBL/GenBank/DDBJ databases">
        <title>Corchorus olitorius genome sequencing.</title>
        <authorList>
            <person name="Alam M."/>
            <person name="Haque M.S."/>
            <person name="Islam M.S."/>
            <person name="Emdad E.M."/>
            <person name="Islam M.M."/>
            <person name="Ahmed B."/>
            <person name="Halim A."/>
            <person name="Hossen Q.M.M."/>
            <person name="Hossain M.Z."/>
            <person name="Ahmed R."/>
            <person name="Khan M.M."/>
            <person name="Islam R."/>
            <person name="Rashid M.M."/>
            <person name="Khan S.A."/>
            <person name="Rahman M.S."/>
            <person name="Alam M."/>
            <person name="Yahiya A.S."/>
            <person name="Khan M.S."/>
            <person name="Azam M.S."/>
            <person name="Haque T."/>
            <person name="Lashkar M.Z.H."/>
            <person name="Akhand A.I."/>
            <person name="Morshed G."/>
            <person name="Roy S."/>
            <person name="Uddin K.S."/>
            <person name="Rabeya T."/>
            <person name="Hossain A.S."/>
            <person name="Chowdhury A."/>
            <person name="Snigdha A.R."/>
            <person name="Mortoza M.S."/>
            <person name="Matin S.A."/>
            <person name="Hoque S.M.E."/>
            <person name="Islam M.K."/>
            <person name="Roy D.K."/>
            <person name="Haider R."/>
            <person name="Moosa M.M."/>
            <person name="Elias S.M."/>
            <person name="Hasan A.M."/>
            <person name="Jahan S."/>
            <person name="Shafiuddin M."/>
            <person name="Mahmood N."/>
            <person name="Shommy N.S."/>
        </authorList>
    </citation>
    <scope>NUCLEOTIDE SEQUENCE [LARGE SCALE GENOMIC DNA]</scope>
    <source>
        <strain evidence="2">cv. O-4</strain>
    </source>
</reference>
<proteinExistence type="predicted"/>
<evidence type="ECO:0000313" key="1">
    <source>
        <dbReference type="EMBL" id="OMP08070.1"/>
    </source>
</evidence>
<dbReference type="AlphaFoldDB" id="A0A1R3KLW2"/>
<gene>
    <name evidence="1" type="ORF">COLO4_06800</name>
</gene>
<organism evidence="1 2">
    <name type="scientific">Corchorus olitorius</name>
    <dbReference type="NCBI Taxonomy" id="93759"/>
    <lineage>
        <taxon>Eukaryota</taxon>
        <taxon>Viridiplantae</taxon>
        <taxon>Streptophyta</taxon>
        <taxon>Embryophyta</taxon>
        <taxon>Tracheophyta</taxon>
        <taxon>Spermatophyta</taxon>
        <taxon>Magnoliopsida</taxon>
        <taxon>eudicotyledons</taxon>
        <taxon>Gunneridae</taxon>
        <taxon>Pentapetalae</taxon>
        <taxon>rosids</taxon>
        <taxon>malvids</taxon>
        <taxon>Malvales</taxon>
        <taxon>Malvaceae</taxon>
        <taxon>Grewioideae</taxon>
        <taxon>Apeibeae</taxon>
        <taxon>Corchorus</taxon>
    </lineage>
</organism>